<reference evidence="5" key="1">
    <citation type="submission" date="2021-02" db="EMBL/GenBank/DDBJ databases">
        <authorList>
            <person name="Dougan E. K."/>
            <person name="Rhodes N."/>
            <person name="Thang M."/>
            <person name="Chan C."/>
        </authorList>
    </citation>
    <scope>NUCLEOTIDE SEQUENCE</scope>
</reference>
<proteinExistence type="predicted"/>
<sequence>MEGILDALAKLSFQDLAAIGVVLFALLAIFVCVPCYLVFVTATGLGPKRAKSVCSHVLRSVKRPTRFDFHKIVPRLFLGSLPRTLEDLELLKAEGVGAVVTLNEAWEMALSTRFIRDECGMDHLHLPTPDFFSPMQPDIEAAVTFITDHVAKGIGVYVHCNGGRGRSVVCVLCYLVGSQGMSAEEAFDLVAEKRRVAAMRGSCGLHKQWRSVKRFERNLQRSRRTPFIAFKEEDDSIDNVASSPQGNAELSPNRDLVVSVAMEPESPIMAAKAPPAQRDDPLTVPGDSEGHPTKPCVGDSPPPPQNDPTGILEAGGHSLASAEQVPADAEEYDEDARYDSASESSEEAEPPLLE</sequence>
<dbReference type="PROSITE" id="PS50054">
    <property type="entry name" value="TYR_PHOSPHATASE_DUAL"/>
    <property type="match status" value="1"/>
</dbReference>
<feature type="domain" description="Tyrosine specific protein phosphatases" evidence="4">
    <location>
        <begin position="137"/>
        <end position="194"/>
    </location>
</feature>
<feature type="domain" description="Tyrosine-protein phosphatase" evidence="3">
    <location>
        <begin position="68"/>
        <end position="221"/>
    </location>
</feature>
<dbReference type="PANTHER" id="PTHR46274:SF6">
    <property type="entry name" value="TYR_PHOSPHATASE_2 DOMAIN-CONTAINING PROTEIN"/>
    <property type="match status" value="1"/>
</dbReference>
<feature type="region of interest" description="Disordered" evidence="1">
    <location>
        <begin position="268"/>
        <end position="354"/>
    </location>
</feature>
<keyword evidence="6" id="KW-1185">Reference proteome</keyword>
<evidence type="ECO:0000259" key="3">
    <source>
        <dbReference type="PROSITE" id="PS50054"/>
    </source>
</evidence>
<evidence type="ECO:0000256" key="2">
    <source>
        <dbReference type="SAM" id="Phobius"/>
    </source>
</evidence>
<dbReference type="SMART" id="SM00195">
    <property type="entry name" value="DSPc"/>
    <property type="match status" value="1"/>
</dbReference>
<evidence type="ECO:0000256" key="1">
    <source>
        <dbReference type="SAM" id="MobiDB-lite"/>
    </source>
</evidence>
<dbReference type="Gene3D" id="3.90.190.10">
    <property type="entry name" value="Protein tyrosine phosphatase superfamily"/>
    <property type="match status" value="1"/>
</dbReference>
<evidence type="ECO:0000259" key="4">
    <source>
        <dbReference type="PROSITE" id="PS50056"/>
    </source>
</evidence>
<dbReference type="PROSITE" id="PS50056">
    <property type="entry name" value="TYR_PHOSPHATASE_2"/>
    <property type="match status" value="1"/>
</dbReference>
<dbReference type="Pfam" id="PF22785">
    <property type="entry name" value="Tc-R-P"/>
    <property type="match status" value="1"/>
</dbReference>
<dbReference type="Proteomes" id="UP000604046">
    <property type="component" value="Unassembled WGS sequence"/>
</dbReference>
<keyword evidence="2" id="KW-0812">Transmembrane</keyword>
<dbReference type="PANTHER" id="PTHR46274">
    <property type="entry name" value="PHOSPHATIDYLINOSITOL PHOSPHATASE"/>
    <property type="match status" value="1"/>
</dbReference>
<feature type="compositionally biased region" description="Acidic residues" evidence="1">
    <location>
        <begin position="344"/>
        <end position="354"/>
    </location>
</feature>
<name>A0A812QNV6_9DINO</name>
<evidence type="ECO:0000313" key="5">
    <source>
        <dbReference type="EMBL" id="CAE7396033.1"/>
    </source>
</evidence>
<dbReference type="EMBL" id="CAJNDS010002257">
    <property type="protein sequence ID" value="CAE7396033.1"/>
    <property type="molecule type" value="Genomic_DNA"/>
</dbReference>
<feature type="transmembrane region" description="Helical" evidence="2">
    <location>
        <begin position="16"/>
        <end position="39"/>
    </location>
</feature>
<dbReference type="AlphaFoldDB" id="A0A812QNV6"/>
<dbReference type="SUPFAM" id="SSF52799">
    <property type="entry name" value="(Phosphotyrosine protein) phosphatases II"/>
    <property type="match status" value="1"/>
</dbReference>
<dbReference type="FunFam" id="3.90.190.10:FF:000157">
    <property type="entry name" value="Protein-tyrosine phosphatase"/>
    <property type="match status" value="1"/>
</dbReference>
<keyword evidence="2" id="KW-1133">Transmembrane helix</keyword>
<dbReference type="OrthoDB" id="273181at2759"/>
<keyword evidence="2" id="KW-0472">Membrane</keyword>
<organism evidence="5 6">
    <name type="scientific">Symbiodinium natans</name>
    <dbReference type="NCBI Taxonomy" id="878477"/>
    <lineage>
        <taxon>Eukaryota</taxon>
        <taxon>Sar</taxon>
        <taxon>Alveolata</taxon>
        <taxon>Dinophyceae</taxon>
        <taxon>Suessiales</taxon>
        <taxon>Symbiodiniaceae</taxon>
        <taxon>Symbiodinium</taxon>
    </lineage>
</organism>
<protein>
    <submittedName>
        <fullName evidence="5">PTPMT1 protein</fullName>
    </submittedName>
</protein>
<evidence type="ECO:0000313" key="6">
    <source>
        <dbReference type="Proteomes" id="UP000604046"/>
    </source>
</evidence>
<dbReference type="InterPro" id="IPR020422">
    <property type="entry name" value="TYR_PHOSPHATASE_DUAL_dom"/>
</dbReference>
<gene>
    <name evidence="5" type="primary">PTPMT1</name>
    <name evidence="5" type="ORF">SNAT2548_LOCUS21569</name>
</gene>
<accession>A0A812QNV6</accession>
<comment type="caution">
    <text evidence="5">The sequence shown here is derived from an EMBL/GenBank/DDBJ whole genome shotgun (WGS) entry which is preliminary data.</text>
</comment>
<dbReference type="InterPro" id="IPR029021">
    <property type="entry name" value="Prot-tyrosine_phosphatase-like"/>
</dbReference>
<dbReference type="InterPro" id="IPR000387">
    <property type="entry name" value="Tyr_Pase_dom"/>
</dbReference>